<dbReference type="InterPro" id="IPR020471">
    <property type="entry name" value="AKR"/>
</dbReference>
<dbReference type="PRINTS" id="PR00069">
    <property type="entry name" value="ALDKETRDTASE"/>
</dbReference>
<sequence length="289" mass="33258">MEYVTLNNGIKMPMAGFGVFRVPDKKECQESVYQAIKVGYRLIDTAAVYTNEDAVGEAVRQAIKEGICRREDLFITSKLWVQDMQSYETASQAINTSLKKCGLDYLDLYLLHQAMGDYFAAWRAMEDAYCKGKLRSIGVSNFYPNVLTNFCETVTIKPMVNQVELHPYFPQTQALETMKYYHVIPEAWAPLGGGRYNPFDNPMLKLIADKYHKTIGQVILKWNVQRGVVIIPKSTHLERIKENINIWDFNLTNEEIEKISSLDMGYSGTRTKHFDPEFVRNCLNNKIHK</sequence>
<dbReference type="EMBL" id="AGEJ01000012">
    <property type="protein sequence ID" value="EMD16921.1"/>
    <property type="molecule type" value="Genomic_DNA"/>
</dbReference>
<dbReference type="FunFam" id="3.20.20.100:FF:000015">
    <property type="entry name" value="Oxidoreductase, aldo/keto reductase family"/>
    <property type="match status" value="1"/>
</dbReference>
<evidence type="ECO:0000256" key="4">
    <source>
        <dbReference type="PIRSR" id="PIRSR000097-1"/>
    </source>
</evidence>
<evidence type="ECO:0000259" key="7">
    <source>
        <dbReference type="Pfam" id="PF00248"/>
    </source>
</evidence>
<keyword evidence="9" id="KW-1185">Reference proteome</keyword>
<evidence type="ECO:0000256" key="6">
    <source>
        <dbReference type="PIRSR" id="PIRSR000097-3"/>
    </source>
</evidence>
<evidence type="ECO:0000256" key="1">
    <source>
        <dbReference type="ARBA" id="ARBA00007905"/>
    </source>
</evidence>
<comment type="similarity">
    <text evidence="1">Belongs to the aldo/keto reductase family.</text>
</comment>
<evidence type="ECO:0000256" key="5">
    <source>
        <dbReference type="PIRSR" id="PIRSR000097-2"/>
    </source>
</evidence>
<dbReference type="PATRIC" id="fig|999415.3.peg.700"/>
<evidence type="ECO:0000256" key="2">
    <source>
        <dbReference type="ARBA" id="ARBA00022857"/>
    </source>
</evidence>
<evidence type="ECO:0000313" key="8">
    <source>
        <dbReference type="EMBL" id="EMD16921.1"/>
    </source>
</evidence>
<dbReference type="PANTHER" id="PTHR43827:SF3">
    <property type="entry name" value="NADP-DEPENDENT OXIDOREDUCTASE DOMAIN-CONTAINING PROTEIN"/>
    <property type="match status" value="1"/>
</dbReference>
<name>M2Q3S9_9FIRM</name>
<evidence type="ECO:0000256" key="3">
    <source>
        <dbReference type="ARBA" id="ARBA00023002"/>
    </source>
</evidence>
<dbReference type="PROSITE" id="PS00063">
    <property type="entry name" value="ALDOKETO_REDUCTASE_3"/>
    <property type="match status" value="1"/>
</dbReference>
<dbReference type="InterPro" id="IPR023210">
    <property type="entry name" value="NADP_OxRdtase_dom"/>
</dbReference>
<dbReference type="PANTHER" id="PTHR43827">
    <property type="entry name" value="2,5-DIKETO-D-GLUCONIC ACID REDUCTASE"/>
    <property type="match status" value="1"/>
</dbReference>
<feature type="active site" description="Proton donor" evidence="4">
    <location>
        <position position="49"/>
    </location>
</feature>
<dbReference type="PIRSF" id="PIRSF000097">
    <property type="entry name" value="AKR"/>
    <property type="match status" value="1"/>
</dbReference>
<dbReference type="Pfam" id="PF00248">
    <property type="entry name" value="Aldo_ket_red"/>
    <property type="match status" value="1"/>
</dbReference>
<feature type="site" description="Lowers pKa of active site Tyr" evidence="6">
    <location>
        <position position="78"/>
    </location>
</feature>
<organism evidence="8 9">
    <name type="scientific">Eggerthia catenaformis OT 569 = DSM 20559</name>
    <dbReference type="NCBI Taxonomy" id="999415"/>
    <lineage>
        <taxon>Bacteria</taxon>
        <taxon>Bacillati</taxon>
        <taxon>Bacillota</taxon>
        <taxon>Erysipelotrichia</taxon>
        <taxon>Erysipelotrichales</taxon>
        <taxon>Coprobacillaceae</taxon>
        <taxon>Eggerthia</taxon>
    </lineage>
</organism>
<dbReference type="GO" id="GO:0016616">
    <property type="term" value="F:oxidoreductase activity, acting on the CH-OH group of donors, NAD or NADP as acceptor"/>
    <property type="evidence" value="ECO:0007669"/>
    <property type="project" value="UniProtKB-ARBA"/>
</dbReference>
<protein>
    <recommendedName>
        <fullName evidence="7">NADP-dependent oxidoreductase domain-containing protein</fullName>
    </recommendedName>
</protein>
<proteinExistence type="inferred from homology"/>
<feature type="binding site" evidence="5">
    <location>
        <position position="112"/>
    </location>
    <ligand>
        <name>substrate</name>
    </ligand>
</feature>
<dbReference type="SUPFAM" id="SSF51430">
    <property type="entry name" value="NAD(P)-linked oxidoreductase"/>
    <property type="match status" value="1"/>
</dbReference>
<comment type="caution">
    <text evidence="8">The sequence shown here is derived from an EMBL/GenBank/DDBJ whole genome shotgun (WGS) entry which is preliminary data.</text>
</comment>
<dbReference type="STRING" id="999415.HMPREF9943_00699"/>
<keyword evidence="3" id="KW-0560">Oxidoreductase</keyword>
<evidence type="ECO:0000313" key="9">
    <source>
        <dbReference type="Proteomes" id="UP000011758"/>
    </source>
</evidence>
<gene>
    <name evidence="8" type="ORF">HMPREF9943_00699</name>
</gene>
<dbReference type="AlphaFoldDB" id="M2Q3S9"/>
<dbReference type="Proteomes" id="UP000011758">
    <property type="component" value="Unassembled WGS sequence"/>
</dbReference>
<accession>M2Q3S9</accession>
<feature type="domain" description="NADP-dependent oxidoreductase" evidence="7">
    <location>
        <begin position="24"/>
        <end position="262"/>
    </location>
</feature>
<dbReference type="InterPro" id="IPR018170">
    <property type="entry name" value="Aldo/ket_reductase_CS"/>
</dbReference>
<dbReference type="eggNOG" id="COG0656">
    <property type="taxonomic scope" value="Bacteria"/>
</dbReference>
<dbReference type="PROSITE" id="PS00798">
    <property type="entry name" value="ALDOKETO_REDUCTASE_1"/>
    <property type="match status" value="1"/>
</dbReference>
<dbReference type="BioCyc" id="ECAT999415-HMP:GTTI-720-MONOMER"/>
<dbReference type="InterPro" id="IPR036812">
    <property type="entry name" value="NAD(P)_OxRdtase_dom_sf"/>
</dbReference>
<dbReference type="OrthoDB" id="9804790at2"/>
<reference evidence="8 9" key="1">
    <citation type="submission" date="2013-02" db="EMBL/GenBank/DDBJ databases">
        <title>The Genome Sequence of Lactobacillus catenaformis F0143.</title>
        <authorList>
            <consortium name="The Broad Institute Genome Sequencing Platform"/>
            <person name="Earl A."/>
            <person name="Ward D."/>
            <person name="Feldgarden M."/>
            <person name="Gevers D."/>
            <person name="Izard J."/>
            <person name="Blanton J.M."/>
            <person name="Mathney J."/>
            <person name="Dewhirst F.E."/>
            <person name="Young S.K."/>
            <person name="Zeng Q."/>
            <person name="Gargeya S."/>
            <person name="Fitzgerald M."/>
            <person name="Haas B."/>
            <person name="Abouelleil A."/>
            <person name="Alvarado L."/>
            <person name="Arachchi H.M."/>
            <person name="Berlin A."/>
            <person name="Chapman S.B."/>
            <person name="Gearin G."/>
            <person name="Goldberg J."/>
            <person name="Griggs A."/>
            <person name="Gujja S."/>
            <person name="Hansen M."/>
            <person name="Heiman D."/>
            <person name="Howarth C."/>
            <person name="Larimer J."/>
            <person name="Lui A."/>
            <person name="MacDonald P.J.P."/>
            <person name="McCowen C."/>
            <person name="Montmayeur A."/>
            <person name="Murphy C."/>
            <person name="Neiman D."/>
            <person name="Pearson M."/>
            <person name="Priest M."/>
            <person name="Roberts A."/>
            <person name="Saif S."/>
            <person name="Shea T."/>
            <person name="Sisk P."/>
            <person name="Stolte C."/>
            <person name="Sykes S."/>
            <person name="Wortman J."/>
            <person name="Nusbaum C."/>
            <person name="Birren B."/>
        </authorList>
    </citation>
    <scope>NUCLEOTIDE SEQUENCE [LARGE SCALE GENOMIC DNA]</scope>
    <source>
        <strain evidence="8 9">OT 569</strain>
    </source>
</reference>
<keyword evidence="2" id="KW-0521">NADP</keyword>
<dbReference type="RefSeq" id="WP_004802095.1">
    <property type="nucleotide sequence ID" value="NZ_KB446647.1"/>
</dbReference>
<dbReference type="Gene3D" id="3.20.20.100">
    <property type="entry name" value="NADP-dependent oxidoreductase domain"/>
    <property type="match status" value="1"/>
</dbReference>